<feature type="region of interest" description="Disordered" evidence="5">
    <location>
        <begin position="95"/>
        <end position="124"/>
    </location>
</feature>
<evidence type="ECO:0000256" key="4">
    <source>
        <dbReference type="ARBA" id="ARBA00023242"/>
    </source>
</evidence>
<comment type="caution">
    <text evidence="6">The sequence shown here is derived from an EMBL/GenBank/DDBJ whole genome shotgun (WGS) entry which is preliminary data.</text>
</comment>
<gene>
    <name evidence="6" type="ORF">H4Q32_019111</name>
</gene>
<name>A0ABQ8LKC0_LABRO</name>
<protein>
    <submittedName>
        <fullName evidence="6">Protein ripply1</fullName>
    </submittedName>
</protein>
<evidence type="ECO:0000256" key="3">
    <source>
        <dbReference type="ARBA" id="ARBA00022473"/>
    </source>
</evidence>
<evidence type="ECO:0000256" key="1">
    <source>
        <dbReference type="ARBA" id="ARBA00004123"/>
    </source>
</evidence>
<dbReference type="InterPro" id="IPR028127">
    <property type="entry name" value="Ripply_fam"/>
</dbReference>
<evidence type="ECO:0000256" key="2">
    <source>
        <dbReference type="ARBA" id="ARBA00006944"/>
    </source>
</evidence>
<feature type="compositionally biased region" description="Polar residues" evidence="5">
    <location>
        <begin position="95"/>
        <end position="107"/>
    </location>
</feature>
<feature type="region of interest" description="Disordered" evidence="5">
    <location>
        <begin position="263"/>
        <end position="296"/>
    </location>
</feature>
<comment type="subcellular location">
    <subcellularLocation>
        <location evidence="1">Nucleus</location>
    </subcellularLocation>
</comment>
<comment type="similarity">
    <text evidence="2">Belongs to the ripply family.</text>
</comment>
<reference evidence="6 7" key="1">
    <citation type="submission" date="2022-01" db="EMBL/GenBank/DDBJ databases">
        <title>A high-quality chromosome-level genome assembly of rohu carp, Labeo rohita.</title>
        <authorList>
            <person name="Arick M.A. II"/>
            <person name="Hsu C.-Y."/>
            <person name="Magbanua Z."/>
            <person name="Pechanova O."/>
            <person name="Grover C."/>
            <person name="Miller E."/>
            <person name="Thrash A."/>
            <person name="Ezzel L."/>
            <person name="Alam S."/>
            <person name="Benzie J."/>
            <person name="Hamilton M."/>
            <person name="Karsi A."/>
            <person name="Lawrence M.L."/>
            <person name="Peterson D.G."/>
        </authorList>
    </citation>
    <scope>NUCLEOTIDE SEQUENCE [LARGE SCALE GENOMIC DNA]</scope>
    <source>
        <strain evidence="7">BAU-BD-2019</strain>
        <tissue evidence="6">Blood</tissue>
    </source>
</reference>
<keyword evidence="4" id="KW-0539">Nucleus</keyword>
<keyword evidence="7" id="KW-1185">Reference proteome</keyword>
<sequence length="296" mass="33686">MSVLMWEHQCWSWNMDGAAERVREVCSWRCEGWCHPHTPPQMRAEMVCKFAPPCCCNNLTVPDFSPSRWDVLFIQLEKSSHQNVHSSLYPNHLANSTKPPLKTTSDHLASAPSSSPAPAAPAPYKPRERLSFIHSLPCGGQRLIQHDYLGLSHRKIEMNSVCVAAPLSNTMNTVIQQSSSPASLWRPWLATRKDAQTECRRTKLACPYSRPEVPSNTTTDGKMQSFQHPVRLYWPRSKSYDYLFSDGEALLRNFPVQATINFYDESDSEDEEDSDQDDDSDAEECLKLNSHFTSYN</sequence>
<dbReference type="Proteomes" id="UP000830375">
    <property type="component" value="Unassembled WGS sequence"/>
</dbReference>
<dbReference type="PANTHER" id="PTHR16770">
    <property type="entry name" value="PROTEIN RIPPLY-LIKE"/>
    <property type="match status" value="1"/>
</dbReference>
<dbReference type="EMBL" id="JACTAM010000021">
    <property type="protein sequence ID" value="KAI2651099.1"/>
    <property type="molecule type" value="Genomic_DNA"/>
</dbReference>
<feature type="compositionally biased region" description="Acidic residues" evidence="5">
    <location>
        <begin position="264"/>
        <end position="283"/>
    </location>
</feature>
<organism evidence="6 7">
    <name type="scientific">Labeo rohita</name>
    <name type="common">Indian major carp</name>
    <name type="synonym">Cyprinus rohita</name>
    <dbReference type="NCBI Taxonomy" id="84645"/>
    <lineage>
        <taxon>Eukaryota</taxon>
        <taxon>Metazoa</taxon>
        <taxon>Chordata</taxon>
        <taxon>Craniata</taxon>
        <taxon>Vertebrata</taxon>
        <taxon>Euteleostomi</taxon>
        <taxon>Actinopterygii</taxon>
        <taxon>Neopterygii</taxon>
        <taxon>Teleostei</taxon>
        <taxon>Ostariophysi</taxon>
        <taxon>Cypriniformes</taxon>
        <taxon>Cyprinidae</taxon>
        <taxon>Labeoninae</taxon>
        <taxon>Labeonini</taxon>
        <taxon>Labeo</taxon>
    </lineage>
</organism>
<dbReference type="PANTHER" id="PTHR16770:SF3">
    <property type="entry name" value="PROTEIN RIPPLY2"/>
    <property type="match status" value="1"/>
</dbReference>
<evidence type="ECO:0000313" key="7">
    <source>
        <dbReference type="Proteomes" id="UP000830375"/>
    </source>
</evidence>
<dbReference type="Pfam" id="PF14998">
    <property type="entry name" value="Ripply"/>
    <property type="match status" value="1"/>
</dbReference>
<proteinExistence type="inferred from homology"/>
<evidence type="ECO:0000256" key="5">
    <source>
        <dbReference type="SAM" id="MobiDB-lite"/>
    </source>
</evidence>
<accession>A0ABQ8LKC0</accession>
<keyword evidence="3" id="KW-0217">Developmental protein</keyword>
<evidence type="ECO:0000313" key="6">
    <source>
        <dbReference type="EMBL" id="KAI2651099.1"/>
    </source>
</evidence>